<comment type="catalytic activity">
    <reaction evidence="9">
        <text>tRNA(Val) + L-valine + ATP = L-valyl-tRNA(Val) + AMP + diphosphate</text>
        <dbReference type="Rhea" id="RHEA:10704"/>
        <dbReference type="Rhea" id="RHEA-COMP:9672"/>
        <dbReference type="Rhea" id="RHEA-COMP:9708"/>
        <dbReference type="ChEBI" id="CHEBI:30616"/>
        <dbReference type="ChEBI" id="CHEBI:33019"/>
        <dbReference type="ChEBI" id="CHEBI:57762"/>
        <dbReference type="ChEBI" id="CHEBI:78442"/>
        <dbReference type="ChEBI" id="CHEBI:78537"/>
        <dbReference type="ChEBI" id="CHEBI:456215"/>
        <dbReference type="EC" id="6.1.1.9"/>
    </reaction>
</comment>
<evidence type="ECO:0000256" key="4">
    <source>
        <dbReference type="ARBA" id="ARBA00022598"/>
    </source>
</evidence>
<dbReference type="Pfam" id="PF08264">
    <property type="entry name" value="Anticodon_1"/>
    <property type="match status" value="1"/>
</dbReference>
<evidence type="ECO:0000256" key="5">
    <source>
        <dbReference type="ARBA" id="ARBA00022741"/>
    </source>
</evidence>
<dbReference type="PANTHER" id="PTHR11946:SF93">
    <property type="entry name" value="VALINE--TRNA LIGASE, CHLOROPLASTIC_MITOCHONDRIAL 2"/>
    <property type="match status" value="1"/>
</dbReference>
<dbReference type="SUPFAM" id="SSF50677">
    <property type="entry name" value="ValRS/IleRS/LeuRS editing domain"/>
    <property type="match status" value="1"/>
</dbReference>
<keyword evidence="3" id="KW-0963">Cytoplasm</keyword>
<dbReference type="CDD" id="cd07962">
    <property type="entry name" value="Anticodon_Ia_Val"/>
    <property type="match status" value="1"/>
</dbReference>
<evidence type="ECO:0000256" key="11">
    <source>
        <dbReference type="RuleBase" id="RU363035"/>
    </source>
</evidence>
<feature type="domain" description="Methionyl/Valyl/Leucyl/Isoleucyl-tRNA synthetase anticodon-binding" evidence="13">
    <location>
        <begin position="590"/>
        <end position="741"/>
    </location>
</feature>
<dbReference type="GO" id="GO:0002161">
    <property type="term" value="F:aminoacyl-tRNA deacylase activity"/>
    <property type="evidence" value="ECO:0007669"/>
    <property type="project" value="InterPro"/>
</dbReference>
<dbReference type="InterPro" id="IPR001412">
    <property type="entry name" value="aa-tRNA-synth_I_CS"/>
</dbReference>
<protein>
    <recommendedName>
        <fullName evidence="2 10">Valine--tRNA ligase</fullName>
        <ecNumber evidence="2 10">6.1.1.9</ecNumber>
    </recommendedName>
</protein>
<evidence type="ECO:0000256" key="8">
    <source>
        <dbReference type="ARBA" id="ARBA00023146"/>
    </source>
</evidence>
<evidence type="ECO:0000256" key="10">
    <source>
        <dbReference type="NCBIfam" id="TIGR00422"/>
    </source>
</evidence>
<dbReference type="Proteomes" id="UP000231407">
    <property type="component" value="Unassembled WGS sequence"/>
</dbReference>
<dbReference type="SUPFAM" id="SSF52374">
    <property type="entry name" value="Nucleotidylyl transferase"/>
    <property type="match status" value="1"/>
</dbReference>
<dbReference type="InterPro" id="IPR014729">
    <property type="entry name" value="Rossmann-like_a/b/a_fold"/>
</dbReference>
<dbReference type="Pfam" id="PF00133">
    <property type="entry name" value="tRNA-synt_1"/>
    <property type="match status" value="1"/>
</dbReference>
<dbReference type="NCBIfam" id="NF009687">
    <property type="entry name" value="PRK13208.1"/>
    <property type="match status" value="1"/>
</dbReference>
<dbReference type="EMBL" id="PEWA01000025">
    <property type="protein sequence ID" value="PIU73463.1"/>
    <property type="molecule type" value="Genomic_DNA"/>
</dbReference>
<dbReference type="InterPro" id="IPR033705">
    <property type="entry name" value="Anticodon_Ia_Val"/>
</dbReference>
<keyword evidence="4 11" id="KW-0436">Ligase</keyword>
<dbReference type="Gene3D" id="3.40.50.620">
    <property type="entry name" value="HUPs"/>
    <property type="match status" value="2"/>
</dbReference>
<dbReference type="InterPro" id="IPR009080">
    <property type="entry name" value="tRNAsynth_Ia_anticodon-bd"/>
</dbReference>
<organism evidence="14 15">
    <name type="scientific">Candidatus Shapirobacteria bacterium CG06_land_8_20_14_3_00_40_12</name>
    <dbReference type="NCBI Taxonomy" id="1974881"/>
    <lineage>
        <taxon>Bacteria</taxon>
        <taxon>Candidatus Shapironibacteriota</taxon>
    </lineage>
</organism>
<keyword evidence="8 11" id="KW-0030">Aminoacyl-tRNA synthetase</keyword>
<name>A0A2M7ASD4_9BACT</name>
<dbReference type="EC" id="6.1.1.9" evidence="2 10"/>
<dbReference type="GO" id="GO:0005524">
    <property type="term" value="F:ATP binding"/>
    <property type="evidence" value="ECO:0007669"/>
    <property type="project" value="UniProtKB-KW"/>
</dbReference>
<dbReference type="NCBIfam" id="TIGR00422">
    <property type="entry name" value="valS"/>
    <property type="match status" value="1"/>
</dbReference>
<evidence type="ECO:0000256" key="7">
    <source>
        <dbReference type="ARBA" id="ARBA00022917"/>
    </source>
</evidence>
<dbReference type="AlphaFoldDB" id="A0A2M7ASD4"/>
<evidence type="ECO:0000256" key="6">
    <source>
        <dbReference type="ARBA" id="ARBA00022840"/>
    </source>
</evidence>
<keyword evidence="5 11" id="KW-0547">Nucleotide-binding</keyword>
<evidence type="ECO:0000259" key="13">
    <source>
        <dbReference type="Pfam" id="PF08264"/>
    </source>
</evidence>
<evidence type="ECO:0000256" key="3">
    <source>
        <dbReference type="ARBA" id="ARBA00022490"/>
    </source>
</evidence>
<evidence type="ECO:0000256" key="2">
    <source>
        <dbReference type="ARBA" id="ARBA00013169"/>
    </source>
</evidence>
<gene>
    <name evidence="14" type="ORF">COS78_02185</name>
</gene>
<evidence type="ECO:0000256" key="9">
    <source>
        <dbReference type="ARBA" id="ARBA00047552"/>
    </source>
</evidence>
<evidence type="ECO:0000259" key="12">
    <source>
        <dbReference type="Pfam" id="PF00133"/>
    </source>
</evidence>
<dbReference type="PROSITE" id="PS00178">
    <property type="entry name" value="AA_TRNA_LIGASE_I"/>
    <property type="match status" value="1"/>
</dbReference>
<dbReference type="FunFam" id="3.40.50.620:FF:000192">
    <property type="entry name" value="Valine--tRNA ligase"/>
    <property type="match status" value="1"/>
</dbReference>
<dbReference type="InterPro" id="IPR002303">
    <property type="entry name" value="Valyl-tRNA_ligase"/>
</dbReference>
<comment type="subcellular location">
    <subcellularLocation>
        <location evidence="1">Cytoplasm</location>
    </subcellularLocation>
</comment>
<dbReference type="GO" id="GO:0004832">
    <property type="term" value="F:valine-tRNA ligase activity"/>
    <property type="evidence" value="ECO:0007669"/>
    <property type="project" value="UniProtKB-UniRule"/>
</dbReference>
<dbReference type="PRINTS" id="PR00986">
    <property type="entry name" value="TRNASYNTHVAL"/>
</dbReference>
<comment type="caution">
    <text evidence="14">The sequence shown here is derived from an EMBL/GenBank/DDBJ whole genome shotgun (WGS) entry which is preliminary data.</text>
</comment>
<dbReference type="Gene3D" id="1.10.730.10">
    <property type="entry name" value="Isoleucyl-tRNA Synthetase, Domain 1"/>
    <property type="match status" value="1"/>
</dbReference>
<dbReference type="SUPFAM" id="SSF47323">
    <property type="entry name" value="Anticodon-binding domain of a subclass of class I aminoacyl-tRNA synthetases"/>
    <property type="match status" value="1"/>
</dbReference>
<dbReference type="InterPro" id="IPR009008">
    <property type="entry name" value="Val/Leu/Ile-tRNA-synth_edit"/>
</dbReference>
<evidence type="ECO:0000313" key="15">
    <source>
        <dbReference type="Proteomes" id="UP000231407"/>
    </source>
</evidence>
<dbReference type="GO" id="GO:0005829">
    <property type="term" value="C:cytosol"/>
    <property type="evidence" value="ECO:0007669"/>
    <property type="project" value="TreeGrafter"/>
</dbReference>
<feature type="domain" description="Aminoacyl-tRNA synthetase class Ia" evidence="12">
    <location>
        <begin position="13"/>
        <end position="545"/>
    </location>
</feature>
<evidence type="ECO:0000313" key="14">
    <source>
        <dbReference type="EMBL" id="PIU73463.1"/>
    </source>
</evidence>
<dbReference type="PANTHER" id="PTHR11946">
    <property type="entry name" value="VALYL-TRNA SYNTHETASES"/>
    <property type="match status" value="1"/>
</dbReference>
<dbReference type="InterPro" id="IPR013155">
    <property type="entry name" value="M/V/L/I-tRNA-synth_anticd-bd"/>
</dbReference>
<keyword evidence="6 11" id="KW-0067">ATP-binding</keyword>
<accession>A0A2M7ASD4</accession>
<dbReference type="InterPro" id="IPR002300">
    <property type="entry name" value="aa-tRNA-synth_Ia"/>
</dbReference>
<reference evidence="15" key="1">
    <citation type="submission" date="2017-09" db="EMBL/GenBank/DDBJ databases">
        <title>Depth-based differentiation of microbial function through sediment-hosted aquifers and enrichment of novel symbionts in the deep terrestrial subsurface.</title>
        <authorList>
            <person name="Probst A.J."/>
            <person name="Ladd B."/>
            <person name="Jarett J.K."/>
            <person name="Geller-Mcgrath D.E."/>
            <person name="Sieber C.M.K."/>
            <person name="Emerson J.B."/>
            <person name="Anantharaman K."/>
            <person name="Thomas B.C."/>
            <person name="Malmstrom R."/>
            <person name="Stieglmeier M."/>
            <person name="Klingl A."/>
            <person name="Woyke T."/>
            <person name="Ryan C.M."/>
            <person name="Banfield J.F."/>
        </authorList>
    </citation>
    <scope>NUCLEOTIDE SEQUENCE [LARGE SCALE GENOMIC DNA]</scope>
</reference>
<sequence>MAKYDPKTREKYWQDYWLKEGIYKFDPNSKKPLYSIDTPPPTVSGKLHLGHVFSYTQAEVFARYRRLAGFNVYYPFGMDDNGLPTERLVEQELKIKGSDLPRDEFVAKCNQLVGNYHQIYRDLWQSLGFSVDWSLLYSTISPEVQKLTQTNFIKMYQAGYIYRQNSPALWCSVCQTAVAQAEVEDKSFDSIFYDLFFRDLKGNQIVVATTRPELLPACVAVFVNPADSRYLSLIGTKIFTPLNIEVPVLTDSGVKIDKGSGVVMCCTYGDETDLAWIKQYSLPELIIIDSQGRFNDSCSLESMRGHTITEGRQIIVDYLKSKKLIGKDLPLVHDVGVHERCGHPIEIINTPQWFVRVLDIKDELISLGKKVNWFPAYMGDRFTTWVENLKWDWCISRDRFYGITIPAFFCADCREIIVSTDPRHTCPKCKSINLVAEKLIFDTWFTSGNTPEINGKYVPAPMSLRPQAHDIIRTWAFYTMVLSYYKTNNIPWTDAAISGHILLRQGEKISKRTGGGELRPEDEITKHSADAIRFAMCAAALGQDAYYDAKELENGKKLVIKLFNASNFCFKNLSGHRPKALDLNTLLPLDCWLLVKSYDVSSKMQKYFESYDYAHARNLLTEFFWGVFCDYYLEIIKKRVYDLPVDNPDKISAQTALFYGFNNMLIMASPFIPHITEEIFQSFYPDKIPNAPKSIHLSSWPKMDLPSDFSTLDIQVKSILEIVALLRAQKAKLGINIGAEIDTLSIFHPTLTATALASFEFDLLAVSRAKKLTLTKSDEIKVEIING</sequence>
<evidence type="ECO:0000256" key="1">
    <source>
        <dbReference type="ARBA" id="ARBA00004496"/>
    </source>
</evidence>
<comment type="similarity">
    <text evidence="11">Belongs to the class-I aminoacyl-tRNA synthetase family.</text>
</comment>
<proteinExistence type="inferred from homology"/>
<keyword evidence="7 11" id="KW-0648">Protein biosynthesis</keyword>
<dbReference type="GO" id="GO:0006438">
    <property type="term" value="P:valyl-tRNA aminoacylation"/>
    <property type="evidence" value="ECO:0007669"/>
    <property type="project" value="UniProtKB-UniRule"/>
</dbReference>